<reference evidence="2 3" key="1">
    <citation type="journal article" date="2021" name="Sci. Rep.">
        <title>Chromosome anchoring in Senegalese sole (Solea senegalensis) reveals sex-associated markers and genome rearrangements in flatfish.</title>
        <authorList>
            <person name="Guerrero-Cozar I."/>
            <person name="Gomez-Garrido J."/>
            <person name="Berbel C."/>
            <person name="Martinez-Blanch J.F."/>
            <person name="Alioto T."/>
            <person name="Claros M.G."/>
            <person name="Gagnaire P.A."/>
            <person name="Manchado M."/>
        </authorList>
    </citation>
    <scope>NUCLEOTIDE SEQUENCE [LARGE SCALE GENOMIC DNA]</scope>
    <source>
        <strain evidence="2">Sse05_10M</strain>
    </source>
</reference>
<name>A0AAV6Q594_SOLSE</name>
<evidence type="ECO:0000256" key="1">
    <source>
        <dbReference type="SAM" id="MobiDB-lite"/>
    </source>
</evidence>
<gene>
    <name evidence="2" type="ORF">JOB18_009778</name>
</gene>
<keyword evidence="3" id="KW-1185">Reference proteome</keyword>
<dbReference type="Proteomes" id="UP000693946">
    <property type="component" value="Linkage Group LG7"/>
</dbReference>
<dbReference type="AlphaFoldDB" id="A0AAV6Q594"/>
<feature type="non-terminal residue" evidence="2">
    <location>
        <position position="73"/>
    </location>
</feature>
<evidence type="ECO:0000313" key="2">
    <source>
        <dbReference type="EMBL" id="KAG7481974.1"/>
    </source>
</evidence>
<comment type="caution">
    <text evidence="2">The sequence shown here is derived from an EMBL/GenBank/DDBJ whole genome shotgun (WGS) entry which is preliminary data.</text>
</comment>
<accession>A0AAV6Q594</accession>
<feature type="region of interest" description="Disordered" evidence="1">
    <location>
        <begin position="13"/>
        <end position="36"/>
    </location>
</feature>
<feature type="compositionally biased region" description="Basic and acidic residues" evidence="1">
    <location>
        <begin position="13"/>
        <end position="22"/>
    </location>
</feature>
<sequence length="73" mass="8355">TILSINHGEFHLVQRSESGDSKGRRHGDRKNRQDLPALRSLRDARRGGLIYWQCASNTQPYPLLLPLPTQRCC</sequence>
<feature type="non-terminal residue" evidence="2">
    <location>
        <position position="1"/>
    </location>
</feature>
<protein>
    <submittedName>
        <fullName evidence="2">Uncharacterized protein</fullName>
    </submittedName>
</protein>
<dbReference type="EMBL" id="JAGKHQ010000019">
    <property type="protein sequence ID" value="KAG7481974.1"/>
    <property type="molecule type" value="Genomic_DNA"/>
</dbReference>
<evidence type="ECO:0000313" key="3">
    <source>
        <dbReference type="Proteomes" id="UP000693946"/>
    </source>
</evidence>
<organism evidence="2 3">
    <name type="scientific">Solea senegalensis</name>
    <name type="common">Senegalese sole</name>
    <dbReference type="NCBI Taxonomy" id="28829"/>
    <lineage>
        <taxon>Eukaryota</taxon>
        <taxon>Metazoa</taxon>
        <taxon>Chordata</taxon>
        <taxon>Craniata</taxon>
        <taxon>Vertebrata</taxon>
        <taxon>Euteleostomi</taxon>
        <taxon>Actinopterygii</taxon>
        <taxon>Neopterygii</taxon>
        <taxon>Teleostei</taxon>
        <taxon>Neoteleostei</taxon>
        <taxon>Acanthomorphata</taxon>
        <taxon>Carangaria</taxon>
        <taxon>Pleuronectiformes</taxon>
        <taxon>Pleuronectoidei</taxon>
        <taxon>Soleidae</taxon>
        <taxon>Solea</taxon>
    </lineage>
</organism>
<proteinExistence type="predicted"/>